<sequence length="306" mass="33919">MLIFATSDKGGTGRSVTSSNVLYRSALQGTDVCYLDFDFGSPTAGAIFNIDRAVHGTTTQTGLHNYLNSECAEPHRLDVWADSDRPSLRNRPPGAGRLMLLPGDVGGGEFPSSEERVRQCIRLFLRLEEEFELSLVDLSAGRSYATDIVLAATAAPELRSVKARWLVFHRWTRQHVLAASSLVYGDKGILETGVRRGHTYDSLLNGLRFVRTAVVDPDSPELEGLQPPQVAWLRECNQDLLEMASTNRVGRTMMIGSVPLDPVLQWREQLISDNDVYARRIANLETVEAFSSLAKRIVDDAAWETL</sequence>
<dbReference type="EMBL" id="RBKT01000001">
    <property type="protein sequence ID" value="RKR89651.1"/>
    <property type="molecule type" value="Genomic_DNA"/>
</dbReference>
<dbReference type="InterPro" id="IPR027417">
    <property type="entry name" value="P-loop_NTPase"/>
</dbReference>
<dbReference type="OrthoDB" id="4561190at2"/>
<dbReference type="RefSeq" id="WP_121158057.1">
    <property type="nucleotide sequence ID" value="NZ_RBKT01000001.1"/>
</dbReference>
<proteinExistence type="predicted"/>
<comment type="caution">
    <text evidence="3">The sequence shown here is derived from an EMBL/GenBank/DDBJ whole genome shotgun (WGS) entry which is preliminary data.</text>
</comment>
<dbReference type="InterPro" id="IPR050625">
    <property type="entry name" value="ParA/MinD_ATPase"/>
</dbReference>
<dbReference type="AlphaFoldDB" id="A0A495JLC7"/>
<accession>A0A495JLC7</accession>
<gene>
    <name evidence="3" type="ORF">BDK92_4007</name>
</gene>
<dbReference type="Proteomes" id="UP000277671">
    <property type="component" value="Unassembled WGS sequence"/>
</dbReference>
<reference evidence="3 4" key="1">
    <citation type="submission" date="2018-10" db="EMBL/GenBank/DDBJ databases">
        <title>Sequencing the genomes of 1000 actinobacteria strains.</title>
        <authorList>
            <person name="Klenk H.-P."/>
        </authorList>
    </citation>
    <scope>NUCLEOTIDE SEQUENCE [LARGE SCALE GENOMIC DNA]</scope>
    <source>
        <strain evidence="3 4">DSM 45175</strain>
    </source>
</reference>
<keyword evidence="1" id="KW-0547">Nucleotide-binding</keyword>
<keyword evidence="4" id="KW-1185">Reference proteome</keyword>
<dbReference type="NCBIfam" id="NF040564">
    <property type="entry name" value="SCO2523_fam"/>
    <property type="match status" value="1"/>
</dbReference>
<dbReference type="GO" id="GO:0009898">
    <property type="term" value="C:cytoplasmic side of plasma membrane"/>
    <property type="evidence" value="ECO:0007669"/>
    <property type="project" value="TreeGrafter"/>
</dbReference>
<dbReference type="SUPFAM" id="SSF52540">
    <property type="entry name" value="P-loop containing nucleoside triphosphate hydrolases"/>
    <property type="match status" value="1"/>
</dbReference>
<dbReference type="GO" id="GO:0051782">
    <property type="term" value="P:negative regulation of cell division"/>
    <property type="evidence" value="ECO:0007669"/>
    <property type="project" value="TreeGrafter"/>
</dbReference>
<dbReference type="GO" id="GO:0016887">
    <property type="term" value="F:ATP hydrolysis activity"/>
    <property type="evidence" value="ECO:0007669"/>
    <property type="project" value="TreeGrafter"/>
</dbReference>
<evidence type="ECO:0000256" key="1">
    <source>
        <dbReference type="ARBA" id="ARBA00022741"/>
    </source>
</evidence>
<dbReference type="GO" id="GO:0005829">
    <property type="term" value="C:cytosol"/>
    <property type="evidence" value="ECO:0007669"/>
    <property type="project" value="TreeGrafter"/>
</dbReference>
<dbReference type="PANTHER" id="PTHR43384">
    <property type="entry name" value="SEPTUM SITE-DETERMINING PROTEIN MIND HOMOLOG, CHLOROPLASTIC-RELATED"/>
    <property type="match status" value="1"/>
</dbReference>
<dbReference type="Gene3D" id="3.40.50.300">
    <property type="entry name" value="P-loop containing nucleotide triphosphate hydrolases"/>
    <property type="match status" value="1"/>
</dbReference>
<dbReference type="GO" id="GO:0005524">
    <property type="term" value="F:ATP binding"/>
    <property type="evidence" value="ECO:0007669"/>
    <property type="project" value="UniProtKB-KW"/>
</dbReference>
<organism evidence="3 4">
    <name type="scientific">Micromonospora pisi</name>
    <dbReference type="NCBI Taxonomy" id="589240"/>
    <lineage>
        <taxon>Bacteria</taxon>
        <taxon>Bacillati</taxon>
        <taxon>Actinomycetota</taxon>
        <taxon>Actinomycetes</taxon>
        <taxon>Micromonosporales</taxon>
        <taxon>Micromonosporaceae</taxon>
        <taxon>Micromonospora</taxon>
    </lineage>
</organism>
<evidence type="ECO:0000256" key="2">
    <source>
        <dbReference type="ARBA" id="ARBA00022840"/>
    </source>
</evidence>
<dbReference type="PANTHER" id="PTHR43384:SF6">
    <property type="entry name" value="SEPTUM SITE-DETERMINING PROTEIN MIND HOMOLOG, CHLOROPLASTIC"/>
    <property type="match status" value="1"/>
</dbReference>
<name>A0A495JLC7_9ACTN</name>
<evidence type="ECO:0008006" key="5">
    <source>
        <dbReference type="Google" id="ProtNLM"/>
    </source>
</evidence>
<evidence type="ECO:0000313" key="4">
    <source>
        <dbReference type="Proteomes" id="UP000277671"/>
    </source>
</evidence>
<keyword evidence="2" id="KW-0067">ATP-binding</keyword>
<protein>
    <recommendedName>
        <fullName evidence="5">CobQ/CobB/MinD/ParA family nucleotide binding protein</fullName>
    </recommendedName>
</protein>
<evidence type="ECO:0000313" key="3">
    <source>
        <dbReference type="EMBL" id="RKR89651.1"/>
    </source>
</evidence>